<dbReference type="Pfam" id="PF23598">
    <property type="entry name" value="LRR_14"/>
    <property type="match status" value="1"/>
</dbReference>
<dbReference type="SMART" id="SM00382">
    <property type="entry name" value="AAA"/>
    <property type="match status" value="1"/>
</dbReference>
<dbReference type="GO" id="GO:0006952">
    <property type="term" value="P:defense response"/>
    <property type="evidence" value="ECO:0007669"/>
    <property type="project" value="UniProtKB-KW"/>
</dbReference>
<dbReference type="InterPro" id="IPR003593">
    <property type="entry name" value="AAA+_ATPase"/>
</dbReference>
<dbReference type="InterPro" id="IPR032675">
    <property type="entry name" value="LRR_dom_sf"/>
</dbReference>
<dbReference type="InterPro" id="IPR002110">
    <property type="entry name" value="Ankyrin_rpt"/>
</dbReference>
<reference evidence="6" key="1">
    <citation type="submission" date="2020-12" db="EMBL/GenBank/DDBJ databases">
        <authorList>
            <person name="Iha C."/>
        </authorList>
    </citation>
    <scope>NUCLEOTIDE SEQUENCE</scope>
</reference>
<evidence type="ECO:0000313" key="6">
    <source>
        <dbReference type="EMBL" id="CAD7696584.1"/>
    </source>
</evidence>
<evidence type="ECO:0000256" key="2">
    <source>
        <dbReference type="ARBA" id="ARBA00022737"/>
    </source>
</evidence>
<evidence type="ECO:0000313" key="7">
    <source>
        <dbReference type="Proteomes" id="UP000708148"/>
    </source>
</evidence>
<feature type="repeat" description="ANK" evidence="3">
    <location>
        <begin position="856"/>
        <end position="888"/>
    </location>
</feature>
<feature type="repeat" description="ANK" evidence="3">
    <location>
        <begin position="922"/>
        <end position="954"/>
    </location>
</feature>
<dbReference type="InterPro" id="IPR036770">
    <property type="entry name" value="Ankyrin_rpt-contain_sf"/>
</dbReference>
<dbReference type="PROSITE" id="PS50088">
    <property type="entry name" value="ANK_REPEAT"/>
    <property type="match status" value="6"/>
</dbReference>
<comment type="subcellular location">
    <subcellularLocation>
        <location evidence="1">Cytoplasm</location>
        <location evidence="1">Cytoskeleton</location>
        <location evidence="1">Cilium axoneme</location>
    </subcellularLocation>
</comment>
<dbReference type="AlphaFoldDB" id="A0A8S1INQ0"/>
<proteinExistence type="predicted"/>
<keyword evidence="4" id="KW-0472">Membrane</keyword>
<name>A0A8S1INQ0_9CHLO</name>
<dbReference type="Pfam" id="PF00023">
    <property type="entry name" value="Ank"/>
    <property type="match status" value="1"/>
</dbReference>
<feature type="repeat" description="ANK" evidence="3">
    <location>
        <begin position="955"/>
        <end position="987"/>
    </location>
</feature>
<dbReference type="Gene3D" id="3.40.50.300">
    <property type="entry name" value="P-loop containing nucleotide triphosphate hydrolases"/>
    <property type="match status" value="1"/>
</dbReference>
<feature type="repeat" description="ANK" evidence="3">
    <location>
        <begin position="823"/>
        <end position="855"/>
    </location>
</feature>
<dbReference type="EMBL" id="CAJHUC010000509">
    <property type="protein sequence ID" value="CAD7696584.1"/>
    <property type="molecule type" value="Genomic_DNA"/>
</dbReference>
<feature type="repeat" description="ANK" evidence="3">
    <location>
        <begin position="790"/>
        <end position="822"/>
    </location>
</feature>
<dbReference type="GO" id="GO:0005930">
    <property type="term" value="C:axoneme"/>
    <property type="evidence" value="ECO:0007669"/>
    <property type="project" value="UniProtKB-SubCell"/>
</dbReference>
<sequence>LQVAQGAAAAQGQERLAEGQKEHAARLKSIREILLHPPTETVHDMFMALVNQPELPEITVGLDDRAQEVLKMVKEMEGTVLGVAGMGGVGKTTLVLAVYWLVKNSSQFDATCWVTVSQTPDLIQCQRQIWTQLIGSPPPAFRTAEQGFRLLLHELADKNVFIVLDDIWNFGDLKLLQVVKTSGKIVFTTRKSDIARRAQAGVYEHRILDDQQSQVLFNLKAFGAPTVPEDKQEFQAYAREMAAECEGLPLALTVIGSLARGYALLHEWKVGCHKLKTAKVLDEEHDKQVLRILRSSLDDLDKDEQAFFLFLVALPEDYHMGVSDLVEQWVALSHDEASDGEEECIEIWRAKAYAVLGRLLDRHMVLSDKSGFPRFQRDEKDALMAVVGFRESGLSTVSCHLHDTIREMGLQAANEEERHLLISGSCKLQQPAIAKARGLSMCHTSQSFVWPEGAEAPHMEWLVLREMGLATIPATIFLSGKLTILDMSFSRLASVPPEIGQLQELRLLRLDGCSQLKTLAIDITRLQRLLVLSVRLCESLKELPTDIGKLKQLTCLHCPGCGLSTLPRSIGDLENMTQLDLSFCAQLKELPSSLGDASQLEHLSVAGCPLLKSLPSSVHQLKELVTLIAAGCCGLEELPSLWPGNLQLLDLQGCQRLTAIPVGIQDLSHLKALLLQGCTRLERFPNSGLPSLQIVGLPLVREKQLQDMVNKRELDVGEARRIHQKPLSIRGENFYLLCGELDEEWLKSVVEMVKWLPQGTHYNYIAMKKLGRGVLDMKAALEGTIVADEYGQTPLHHAARDGDVDALENILGAGVSVDGRDKSGKTALMHAAGKGRLGIVEKLVAVGADVQQVDQEGNTALLCAAFYCHAAVANKLLDSGADVGHQSKSGRNALLWAAYGGSTDIVERLLSLGIDVDHTDKEGNTALLWAAQRDHAAVANKLLDSGADVGCQDKEGNTALLIAAQYRLGVVIEKLLAAGADVNHKNKEGKTALQLDAESVFYWNKSVAEVLLRHGASE</sequence>
<dbReference type="SMART" id="SM00248">
    <property type="entry name" value="ANK"/>
    <property type="match status" value="6"/>
</dbReference>
<dbReference type="Pfam" id="PF00931">
    <property type="entry name" value="NB-ARC"/>
    <property type="match status" value="1"/>
</dbReference>
<dbReference type="SUPFAM" id="SSF48403">
    <property type="entry name" value="Ankyrin repeat"/>
    <property type="match status" value="1"/>
</dbReference>
<accession>A0A8S1INQ0</accession>
<dbReference type="InterPro" id="IPR055414">
    <property type="entry name" value="LRR_R13L4/SHOC2-like"/>
</dbReference>
<gene>
    <name evidence="6" type="ORF">OSTQU699_LOCUS1943</name>
</gene>
<dbReference type="SUPFAM" id="SSF52540">
    <property type="entry name" value="P-loop containing nucleoside triphosphate hydrolases"/>
    <property type="match status" value="1"/>
</dbReference>
<keyword evidence="3" id="KW-0040">ANK repeat</keyword>
<dbReference type="InterPro" id="IPR002182">
    <property type="entry name" value="NB-ARC"/>
</dbReference>
<comment type="caution">
    <text evidence="6">The sequence shown here is derived from an EMBL/GenBank/DDBJ whole genome shotgun (WGS) entry which is preliminary data.</text>
</comment>
<dbReference type="PROSITE" id="PS50297">
    <property type="entry name" value="ANK_REP_REGION"/>
    <property type="match status" value="5"/>
</dbReference>
<dbReference type="Gene3D" id="3.80.10.10">
    <property type="entry name" value="Ribonuclease Inhibitor"/>
    <property type="match status" value="2"/>
</dbReference>
<dbReference type="PANTHER" id="PTHR36766">
    <property type="entry name" value="PLANT BROAD-SPECTRUM MILDEW RESISTANCE PROTEIN RPW8"/>
    <property type="match status" value="1"/>
</dbReference>
<dbReference type="InterPro" id="IPR042197">
    <property type="entry name" value="Apaf_helical"/>
</dbReference>
<keyword evidence="7" id="KW-1185">Reference proteome</keyword>
<evidence type="ECO:0000256" key="4">
    <source>
        <dbReference type="SAM" id="Phobius"/>
    </source>
</evidence>
<dbReference type="PRINTS" id="PR01415">
    <property type="entry name" value="ANKYRIN"/>
</dbReference>
<keyword evidence="4" id="KW-0812">Transmembrane</keyword>
<feature type="transmembrane region" description="Helical" evidence="4">
    <location>
        <begin position="80"/>
        <end position="102"/>
    </location>
</feature>
<evidence type="ECO:0000256" key="1">
    <source>
        <dbReference type="ARBA" id="ARBA00004430"/>
    </source>
</evidence>
<dbReference type="OrthoDB" id="1926275at2759"/>
<dbReference type="Proteomes" id="UP000708148">
    <property type="component" value="Unassembled WGS sequence"/>
</dbReference>
<feature type="non-terminal residue" evidence="6">
    <location>
        <position position="1"/>
    </location>
</feature>
<dbReference type="InterPro" id="IPR027417">
    <property type="entry name" value="P-loop_NTPase"/>
</dbReference>
<feature type="repeat" description="ANK" evidence="3">
    <location>
        <begin position="889"/>
        <end position="921"/>
    </location>
</feature>
<dbReference type="GO" id="GO:0043531">
    <property type="term" value="F:ADP binding"/>
    <property type="evidence" value="ECO:0007669"/>
    <property type="project" value="InterPro"/>
</dbReference>
<dbReference type="Gene3D" id="1.25.40.20">
    <property type="entry name" value="Ankyrin repeat-containing domain"/>
    <property type="match status" value="2"/>
</dbReference>
<dbReference type="Gene3D" id="1.10.8.430">
    <property type="entry name" value="Helical domain of apoptotic protease-activating factors"/>
    <property type="match status" value="1"/>
</dbReference>
<keyword evidence="4" id="KW-1133">Transmembrane helix</keyword>
<dbReference type="PANTHER" id="PTHR36766:SF30">
    <property type="entry name" value="TIR-NBS TYPE DISEASE RESISTANCE PROTEIN-RELATED"/>
    <property type="match status" value="1"/>
</dbReference>
<evidence type="ECO:0000256" key="3">
    <source>
        <dbReference type="PROSITE-ProRule" id="PRU00023"/>
    </source>
</evidence>
<protein>
    <recommendedName>
        <fullName evidence="5">AAA+ ATPase domain-containing protein</fullName>
    </recommendedName>
</protein>
<dbReference type="PRINTS" id="PR00364">
    <property type="entry name" value="DISEASERSIST"/>
</dbReference>
<dbReference type="SUPFAM" id="SSF52058">
    <property type="entry name" value="L domain-like"/>
    <property type="match status" value="1"/>
</dbReference>
<keyword evidence="2" id="KW-0677">Repeat</keyword>
<evidence type="ECO:0000259" key="5">
    <source>
        <dbReference type="SMART" id="SM00382"/>
    </source>
</evidence>
<feature type="domain" description="AAA+ ATPase" evidence="5">
    <location>
        <begin position="77"/>
        <end position="213"/>
    </location>
</feature>
<dbReference type="Pfam" id="PF12796">
    <property type="entry name" value="Ank_2"/>
    <property type="match status" value="2"/>
</dbReference>
<organism evidence="6 7">
    <name type="scientific">Ostreobium quekettii</name>
    <dbReference type="NCBI Taxonomy" id="121088"/>
    <lineage>
        <taxon>Eukaryota</taxon>
        <taxon>Viridiplantae</taxon>
        <taxon>Chlorophyta</taxon>
        <taxon>core chlorophytes</taxon>
        <taxon>Ulvophyceae</taxon>
        <taxon>TCBD clade</taxon>
        <taxon>Bryopsidales</taxon>
        <taxon>Ostreobineae</taxon>
        <taxon>Ostreobiaceae</taxon>
        <taxon>Ostreobium</taxon>
    </lineage>
</organism>